<evidence type="ECO:0000313" key="4">
    <source>
        <dbReference type="EMBL" id="GAJ12226.1"/>
    </source>
</evidence>
<feature type="non-terminal residue" evidence="4">
    <location>
        <position position="218"/>
    </location>
</feature>
<evidence type="ECO:0000256" key="2">
    <source>
        <dbReference type="ARBA" id="ARBA00022833"/>
    </source>
</evidence>
<dbReference type="GO" id="GO:0016787">
    <property type="term" value="F:hydrolase activity"/>
    <property type="evidence" value="ECO:0007669"/>
    <property type="project" value="InterPro"/>
</dbReference>
<dbReference type="InterPro" id="IPR011650">
    <property type="entry name" value="Peptidase_M20_dimer"/>
</dbReference>
<dbReference type="Pfam" id="PF07687">
    <property type="entry name" value="M20_dimer"/>
    <property type="match status" value="1"/>
</dbReference>
<dbReference type="AlphaFoldDB" id="X1VDW7"/>
<proteinExistence type="predicted"/>
<evidence type="ECO:0000256" key="1">
    <source>
        <dbReference type="ARBA" id="ARBA00001947"/>
    </source>
</evidence>
<evidence type="ECO:0000259" key="3">
    <source>
        <dbReference type="Pfam" id="PF07687"/>
    </source>
</evidence>
<dbReference type="Pfam" id="PF01546">
    <property type="entry name" value="Peptidase_M20"/>
    <property type="match status" value="1"/>
</dbReference>
<dbReference type="InterPro" id="IPR036264">
    <property type="entry name" value="Bact_exopeptidase_dim_dom"/>
</dbReference>
<sequence length="218" mass="23351">MEFLFTAAEEPGLVGAKHFDFGRLEGRYAYVIDSGLPVGTVVTSSPSAEKVTAVVSGKTAHAGAEPEKGISAIQIASKAINRMRLGRIDHETTSNIGVISGGTATNIVPGEARVEGEARSFSDFKLENQIRHMRDCFQMSAERFGGSVEFTSEKSFTTYNILSDAPIVKMFRRAARNQKIKVTTRSSGSGSDANIFNENGIPAVVLGQGYSGAHSEQE</sequence>
<accession>X1VDW7</accession>
<keyword evidence="2" id="KW-0862">Zinc</keyword>
<organism evidence="4">
    <name type="scientific">marine sediment metagenome</name>
    <dbReference type="NCBI Taxonomy" id="412755"/>
    <lineage>
        <taxon>unclassified sequences</taxon>
        <taxon>metagenomes</taxon>
        <taxon>ecological metagenomes</taxon>
    </lineage>
</organism>
<dbReference type="PANTHER" id="PTHR42994:SF2">
    <property type="entry name" value="PEPTIDASE"/>
    <property type="match status" value="1"/>
</dbReference>
<dbReference type="PANTHER" id="PTHR42994">
    <property type="entry name" value="PEPTIDASE T"/>
    <property type="match status" value="1"/>
</dbReference>
<comment type="caution">
    <text evidence="4">The sequence shown here is derived from an EMBL/GenBank/DDBJ whole genome shotgun (WGS) entry which is preliminary data.</text>
</comment>
<reference evidence="4" key="1">
    <citation type="journal article" date="2014" name="Front. Microbiol.">
        <title>High frequency of phylogenetically diverse reductive dehalogenase-homologous genes in deep subseafloor sedimentary metagenomes.</title>
        <authorList>
            <person name="Kawai M."/>
            <person name="Futagami T."/>
            <person name="Toyoda A."/>
            <person name="Takaki Y."/>
            <person name="Nishi S."/>
            <person name="Hori S."/>
            <person name="Arai W."/>
            <person name="Tsubouchi T."/>
            <person name="Morono Y."/>
            <person name="Uchiyama I."/>
            <person name="Ito T."/>
            <person name="Fujiyama A."/>
            <person name="Inagaki F."/>
            <person name="Takami H."/>
        </authorList>
    </citation>
    <scope>NUCLEOTIDE SEQUENCE</scope>
    <source>
        <strain evidence="4">Expedition CK06-06</strain>
    </source>
</reference>
<feature type="domain" description="Peptidase M20 dimerisation" evidence="3">
    <location>
        <begin position="52"/>
        <end position="130"/>
    </location>
</feature>
<dbReference type="Gene3D" id="3.30.70.360">
    <property type="match status" value="1"/>
</dbReference>
<name>X1VDW7_9ZZZZ</name>
<comment type="cofactor">
    <cofactor evidence="1">
        <name>Zn(2+)</name>
        <dbReference type="ChEBI" id="CHEBI:29105"/>
    </cofactor>
</comment>
<dbReference type="Gene3D" id="3.40.630.10">
    <property type="entry name" value="Zn peptidases"/>
    <property type="match status" value="1"/>
</dbReference>
<gene>
    <name evidence="4" type="ORF">S12H4_47648</name>
</gene>
<dbReference type="SUPFAM" id="SSF53187">
    <property type="entry name" value="Zn-dependent exopeptidases"/>
    <property type="match status" value="1"/>
</dbReference>
<protein>
    <recommendedName>
        <fullName evidence="3">Peptidase M20 dimerisation domain-containing protein</fullName>
    </recommendedName>
</protein>
<dbReference type="InterPro" id="IPR002933">
    <property type="entry name" value="Peptidase_M20"/>
</dbReference>
<dbReference type="EMBL" id="BARW01029693">
    <property type="protein sequence ID" value="GAJ12226.1"/>
    <property type="molecule type" value="Genomic_DNA"/>
</dbReference>
<dbReference type="SUPFAM" id="SSF55031">
    <property type="entry name" value="Bacterial exopeptidase dimerisation domain"/>
    <property type="match status" value="1"/>
</dbReference>